<dbReference type="SUPFAM" id="SSF56784">
    <property type="entry name" value="HAD-like"/>
    <property type="match status" value="1"/>
</dbReference>
<dbReference type="Gene3D" id="1.10.150.240">
    <property type="entry name" value="Putative phosphatase, domain 2"/>
    <property type="match status" value="1"/>
</dbReference>
<dbReference type="Pfam" id="PF00702">
    <property type="entry name" value="Hydrolase"/>
    <property type="match status" value="1"/>
</dbReference>
<dbReference type="OrthoDB" id="2012566at2759"/>
<dbReference type="NCBIfam" id="TIGR01509">
    <property type="entry name" value="HAD-SF-IA-v3"/>
    <property type="match status" value="1"/>
</dbReference>
<protein>
    <submittedName>
        <fullName evidence="1">Haloacid dehalogenase-like hydrolase-domain-containing protein</fullName>
    </submittedName>
</protein>
<dbReference type="InterPro" id="IPR023214">
    <property type="entry name" value="HAD_sf"/>
</dbReference>
<evidence type="ECO:0000313" key="1">
    <source>
        <dbReference type="EMBL" id="PSR90637.1"/>
    </source>
</evidence>
<name>A0A2T3ABU7_9PEZI</name>
<dbReference type="Proteomes" id="UP000241462">
    <property type="component" value="Unassembled WGS sequence"/>
</dbReference>
<keyword evidence="1" id="KW-0378">Hydrolase</keyword>
<dbReference type="InterPro" id="IPR008930">
    <property type="entry name" value="Terpenoid_cyclase/PrenylTrfase"/>
</dbReference>
<evidence type="ECO:0000313" key="2">
    <source>
        <dbReference type="Proteomes" id="UP000241462"/>
    </source>
</evidence>
<dbReference type="SUPFAM" id="SSF48239">
    <property type="entry name" value="Terpenoid cyclases/Protein prenyltransferases"/>
    <property type="match status" value="1"/>
</dbReference>
<organism evidence="1 2">
    <name type="scientific">Coniella lustricola</name>
    <dbReference type="NCBI Taxonomy" id="2025994"/>
    <lineage>
        <taxon>Eukaryota</taxon>
        <taxon>Fungi</taxon>
        <taxon>Dikarya</taxon>
        <taxon>Ascomycota</taxon>
        <taxon>Pezizomycotina</taxon>
        <taxon>Sordariomycetes</taxon>
        <taxon>Sordariomycetidae</taxon>
        <taxon>Diaporthales</taxon>
        <taxon>Schizoparmaceae</taxon>
        <taxon>Coniella</taxon>
    </lineage>
</organism>
<dbReference type="PANTHER" id="PTHR43611">
    <property type="entry name" value="ALPHA-D-GLUCOSE 1-PHOSPHATE PHOSPHATASE"/>
    <property type="match status" value="1"/>
</dbReference>
<dbReference type="InParanoid" id="A0A2T3ABU7"/>
<reference evidence="1 2" key="1">
    <citation type="journal article" date="2018" name="Mycol. Prog.">
        <title>Coniella lustricola, a new species from submerged detritus.</title>
        <authorList>
            <person name="Raudabaugh D.B."/>
            <person name="Iturriaga T."/>
            <person name="Carver A."/>
            <person name="Mondo S."/>
            <person name="Pangilinan J."/>
            <person name="Lipzen A."/>
            <person name="He G."/>
            <person name="Amirebrahimi M."/>
            <person name="Grigoriev I.V."/>
            <person name="Miller A.N."/>
        </authorList>
    </citation>
    <scope>NUCLEOTIDE SEQUENCE [LARGE SCALE GENOMIC DNA]</scope>
    <source>
        <strain evidence="1 2">B22-T-1</strain>
    </source>
</reference>
<dbReference type="InterPro" id="IPR023198">
    <property type="entry name" value="PGP-like_dom2"/>
</dbReference>
<dbReference type="EMBL" id="KZ678417">
    <property type="protein sequence ID" value="PSR90637.1"/>
    <property type="molecule type" value="Genomic_DNA"/>
</dbReference>
<proteinExistence type="predicted"/>
<accession>A0A2T3ABU7</accession>
<keyword evidence="2" id="KW-1185">Reference proteome</keyword>
<dbReference type="SFLD" id="SFLDS00003">
    <property type="entry name" value="Haloacid_Dehalogenase"/>
    <property type="match status" value="1"/>
</dbReference>
<dbReference type="Gene3D" id="3.40.50.1000">
    <property type="entry name" value="HAD superfamily/HAD-like"/>
    <property type="match status" value="1"/>
</dbReference>
<dbReference type="PANTHER" id="PTHR43611:SF3">
    <property type="entry name" value="FLAVIN MONONUCLEOTIDE HYDROLASE 1, CHLOROPLATIC"/>
    <property type="match status" value="1"/>
</dbReference>
<dbReference type="InterPro" id="IPR036412">
    <property type="entry name" value="HAD-like_sf"/>
</dbReference>
<gene>
    <name evidence="1" type="ORF">BD289DRAFT_365723</name>
</gene>
<sequence length="492" mass="55010">MSSLLNLPRAIIFDLGDVLFSWSAETKTTIPGRQLRQILETPTWHQYERGEITRDACYQLSAEQFSISASVIAQAFAQARASLQPDEAIVSFLSKVKQDGALKLYAMSNIGQEDFDDIESRLDWKLFDRVFTSAGAGKRKPEAGFYEHVLKEIDLPGHRVLFTDDKEENIQAARDFGIQGLVHQGSTIQILRELFEDPVTRGWRYILRNEKQYNSVTNTGVTFADNFAELLIVELLKDPALTDLEWGDKKTWNFFRALVPGGYFPDDLDTTSLALQVLPPSSEEFITSTLNLMAKYANDDGTFQTYVDSDRPRVDPIVGANILACFYTYNRGREFDQTLHLVQAMLLDRSYLRGSRYYPSADCCLWFIGRLLRSSSDDHLQTLLGPLLKSRVRERLGADGGALDIALRVDTCAHLGIACEDDRRALRKLQSEDGGWEAGWMYRYGSTGIEIGNRGVTTAAAVAALASQDMVVEAESPEVLAGVDGKVLIKVS</sequence>
<dbReference type="SFLD" id="SFLDG01129">
    <property type="entry name" value="C1.5:_HAD__Beta-PGM__Phosphata"/>
    <property type="match status" value="1"/>
</dbReference>
<dbReference type="STRING" id="2025994.A0A2T3ABU7"/>
<dbReference type="GO" id="GO:0016791">
    <property type="term" value="F:phosphatase activity"/>
    <property type="evidence" value="ECO:0007669"/>
    <property type="project" value="UniProtKB-ARBA"/>
</dbReference>
<dbReference type="InterPro" id="IPR006439">
    <property type="entry name" value="HAD-SF_hydro_IA"/>
</dbReference>
<dbReference type="AlphaFoldDB" id="A0A2T3ABU7"/>